<dbReference type="Pfam" id="PF00164">
    <property type="entry name" value="Ribosom_S12_S23"/>
    <property type="match status" value="1"/>
</dbReference>
<dbReference type="GO" id="GO:1990904">
    <property type="term" value="C:ribonucleoprotein complex"/>
    <property type="evidence" value="ECO:0007669"/>
    <property type="project" value="UniProtKB-KW"/>
</dbReference>
<evidence type="ECO:0000256" key="6">
    <source>
        <dbReference type="ARBA" id="ARBA00035463"/>
    </source>
</evidence>
<dbReference type="SUPFAM" id="SSF50249">
    <property type="entry name" value="Nucleic acid-binding proteins"/>
    <property type="match status" value="1"/>
</dbReference>
<dbReference type="Proteomes" id="UP000008912">
    <property type="component" value="Unassembled WGS sequence"/>
</dbReference>
<dbReference type="FunFam" id="2.40.50.140:FF:000007">
    <property type="entry name" value="40S ribosomal protein S23"/>
    <property type="match status" value="1"/>
</dbReference>
<reference evidence="9 10" key="1">
    <citation type="journal article" date="2010" name="Nature">
        <title>The sequence and de novo assembly of the giant panda genome.</title>
        <authorList>
            <person name="Li R."/>
            <person name="Fan W."/>
            <person name="Tian G."/>
            <person name="Zhu H."/>
            <person name="He L."/>
            <person name="Cai J."/>
            <person name="Huang Q."/>
            <person name="Cai Q."/>
            <person name="Li B."/>
            <person name="Bai Y."/>
            <person name="Zhang Z."/>
            <person name="Zhang Y."/>
            <person name="Wang W."/>
            <person name="Li J."/>
            <person name="Wei F."/>
            <person name="Li H."/>
            <person name="Jian M."/>
            <person name="Li J."/>
            <person name="Zhang Z."/>
            <person name="Nielsen R."/>
            <person name="Li D."/>
            <person name="Gu W."/>
            <person name="Yang Z."/>
            <person name="Xuan Z."/>
            <person name="Ryder O.A."/>
            <person name="Leung F.C."/>
            <person name="Zhou Y."/>
            <person name="Cao J."/>
            <person name="Sun X."/>
            <person name="Fu Y."/>
            <person name="Fang X."/>
            <person name="Guo X."/>
            <person name="Wang B."/>
            <person name="Hou R."/>
            <person name="Shen F."/>
            <person name="Mu B."/>
            <person name="Ni P."/>
            <person name="Lin R."/>
            <person name="Qian W."/>
            <person name="Wang G."/>
            <person name="Yu C."/>
            <person name="Nie W."/>
            <person name="Wang J."/>
            <person name="Wu Z."/>
            <person name="Liang H."/>
            <person name="Min J."/>
            <person name="Wu Q."/>
            <person name="Cheng S."/>
            <person name="Ruan J."/>
            <person name="Wang M."/>
            <person name="Shi Z."/>
            <person name="Wen M."/>
            <person name="Liu B."/>
            <person name="Ren X."/>
            <person name="Zheng H."/>
            <person name="Dong D."/>
            <person name="Cook K."/>
            <person name="Shan G."/>
            <person name="Zhang H."/>
            <person name="Kosiol C."/>
            <person name="Xie X."/>
            <person name="Lu Z."/>
            <person name="Zheng H."/>
            <person name="Li Y."/>
            <person name="Steiner C.C."/>
            <person name="Lam T.T."/>
            <person name="Lin S."/>
            <person name="Zhang Q."/>
            <person name="Li G."/>
            <person name="Tian J."/>
            <person name="Gong T."/>
            <person name="Liu H."/>
            <person name="Zhang D."/>
            <person name="Fang L."/>
            <person name="Ye C."/>
            <person name="Zhang J."/>
            <person name="Hu W."/>
            <person name="Xu A."/>
            <person name="Ren Y."/>
            <person name="Zhang G."/>
            <person name="Bruford M.W."/>
            <person name="Li Q."/>
            <person name="Ma L."/>
            <person name="Guo Y."/>
            <person name="An N."/>
            <person name="Hu Y."/>
            <person name="Zheng Y."/>
            <person name="Shi Y."/>
            <person name="Li Z."/>
            <person name="Liu Q."/>
            <person name="Chen Y."/>
            <person name="Zhao J."/>
            <person name="Qu N."/>
            <person name="Zhao S."/>
            <person name="Tian F."/>
            <person name="Wang X."/>
            <person name="Wang H."/>
            <person name="Xu L."/>
            <person name="Liu X."/>
            <person name="Vinar T."/>
            <person name="Wang Y."/>
            <person name="Lam T.W."/>
            <person name="Yiu S.M."/>
            <person name="Liu S."/>
            <person name="Zhang H."/>
            <person name="Li D."/>
            <person name="Huang Y."/>
            <person name="Wang X."/>
            <person name="Yang G."/>
            <person name="Jiang Z."/>
            <person name="Wang J."/>
            <person name="Qin N."/>
            <person name="Li L."/>
            <person name="Li J."/>
            <person name="Bolund L."/>
            <person name="Kristiansen K."/>
            <person name="Wong G.K."/>
            <person name="Olson M."/>
            <person name="Zhang X."/>
            <person name="Li S."/>
            <person name="Yang H."/>
            <person name="Wang J."/>
            <person name="Wang J."/>
        </authorList>
    </citation>
    <scope>NUCLEOTIDE SEQUENCE [LARGE SCALE GENOMIC DNA]</scope>
</reference>
<dbReference type="GO" id="GO:0006412">
    <property type="term" value="P:translation"/>
    <property type="evidence" value="ECO:0007669"/>
    <property type="project" value="InterPro"/>
</dbReference>
<keyword evidence="10" id="KW-1185">Reference proteome</keyword>
<evidence type="ECO:0000313" key="10">
    <source>
        <dbReference type="Proteomes" id="UP000008912"/>
    </source>
</evidence>
<name>A0A7N5JW03_AILME</name>
<keyword evidence="4" id="KW-0687">Ribonucleoprotein</keyword>
<organism evidence="9 10">
    <name type="scientific">Ailuropoda melanoleuca</name>
    <name type="common">Giant panda</name>
    <dbReference type="NCBI Taxonomy" id="9646"/>
    <lineage>
        <taxon>Eukaryota</taxon>
        <taxon>Metazoa</taxon>
        <taxon>Chordata</taxon>
        <taxon>Craniata</taxon>
        <taxon>Vertebrata</taxon>
        <taxon>Euteleostomi</taxon>
        <taxon>Mammalia</taxon>
        <taxon>Eutheria</taxon>
        <taxon>Laurasiatheria</taxon>
        <taxon>Carnivora</taxon>
        <taxon>Caniformia</taxon>
        <taxon>Ursidae</taxon>
        <taxon>Ailuropoda</taxon>
    </lineage>
</organism>
<evidence type="ECO:0000256" key="2">
    <source>
        <dbReference type="ARBA" id="ARBA00005657"/>
    </source>
</evidence>
<dbReference type="Ensembl" id="ENSAMET00000015814.2">
    <property type="protein sequence ID" value="ENSAMEP00000031190.1"/>
    <property type="gene ID" value="ENSAMEG00000014416.2"/>
</dbReference>
<protein>
    <recommendedName>
        <fullName evidence="5">Small ribosomal subunit protein uS12</fullName>
    </recommendedName>
    <alternativeName>
        <fullName evidence="6">40S ribosomal protein S23</fullName>
    </alternativeName>
</protein>
<evidence type="ECO:0000256" key="1">
    <source>
        <dbReference type="ARBA" id="ARBA00004427"/>
    </source>
</evidence>
<reference evidence="9" key="3">
    <citation type="submission" date="2025-09" db="UniProtKB">
        <authorList>
            <consortium name="Ensembl"/>
        </authorList>
    </citation>
    <scope>IDENTIFICATION</scope>
</reference>
<evidence type="ECO:0000256" key="8">
    <source>
        <dbReference type="SAM" id="MobiDB-lite"/>
    </source>
</evidence>
<dbReference type="PROSITE" id="PS00055">
    <property type="entry name" value="RIBOSOMAL_S12"/>
    <property type="match status" value="1"/>
</dbReference>
<dbReference type="PANTHER" id="PTHR11652">
    <property type="entry name" value="30S RIBOSOMAL PROTEIN S12 FAMILY MEMBER"/>
    <property type="match status" value="1"/>
</dbReference>
<dbReference type="GO" id="GO:0005791">
    <property type="term" value="C:rough endoplasmic reticulum"/>
    <property type="evidence" value="ECO:0007669"/>
    <property type="project" value="UniProtKB-SubCell"/>
</dbReference>
<reference evidence="9" key="2">
    <citation type="submission" date="2025-08" db="UniProtKB">
        <authorList>
            <consortium name="Ensembl"/>
        </authorList>
    </citation>
    <scope>IDENTIFICATION</scope>
</reference>
<sequence>MRTGKYGGLRTARKLRSQRRDQKWHYKQYKKAHLGTALKANPLGGASLAKGIVLEKVGVKAKQPNSAIRKYVRVQLINNAKKTKTKNKAFVPNDGCSNFIEENEQVLVPGLGWDSLTCRF</sequence>
<evidence type="ECO:0000256" key="7">
    <source>
        <dbReference type="ARBA" id="ARBA00046579"/>
    </source>
</evidence>
<dbReference type="Gene3D" id="2.40.50.140">
    <property type="entry name" value="Nucleic acid-binding proteins"/>
    <property type="match status" value="1"/>
</dbReference>
<evidence type="ECO:0000256" key="5">
    <source>
        <dbReference type="ARBA" id="ARBA00035161"/>
    </source>
</evidence>
<dbReference type="GO" id="GO:0003735">
    <property type="term" value="F:structural constituent of ribosome"/>
    <property type="evidence" value="ECO:0007669"/>
    <property type="project" value="InterPro"/>
</dbReference>
<proteinExistence type="inferred from homology"/>
<evidence type="ECO:0000256" key="3">
    <source>
        <dbReference type="ARBA" id="ARBA00022980"/>
    </source>
</evidence>
<evidence type="ECO:0000256" key="4">
    <source>
        <dbReference type="ARBA" id="ARBA00023274"/>
    </source>
</evidence>
<dbReference type="InterPro" id="IPR006032">
    <property type="entry name" value="Ribosomal_uS12"/>
</dbReference>
<dbReference type="AlphaFoldDB" id="A0A7N5JW03"/>
<feature type="region of interest" description="Disordered" evidence="8">
    <location>
        <begin position="1"/>
        <end position="22"/>
    </location>
</feature>
<dbReference type="GO" id="GO:0022626">
    <property type="term" value="C:cytosolic ribosome"/>
    <property type="evidence" value="ECO:0007669"/>
    <property type="project" value="UniProtKB-ARBA"/>
</dbReference>
<comment type="subunit">
    <text evidence="7">Component of the 40S small ribosomal subunit. Part of the small subunit (SSU) processome, composed of more than 70 proteins and the RNA chaperone small nucleolar RNA (snoRNA) U3.</text>
</comment>
<dbReference type="GeneTree" id="ENSGT00550000074784"/>
<keyword evidence="3" id="KW-0689">Ribosomal protein</keyword>
<comment type="similarity">
    <text evidence="2">Belongs to the universal ribosomal protein uS12 family.</text>
</comment>
<dbReference type="InterPro" id="IPR012340">
    <property type="entry name" value="NA-bd_OB-fold"/>
</dbReference>
<accession>A0A7N5JW03</accession>
<evidence type="ECO:0000313" key="9">
    <source>
        <dbReference type="Ensembl" id="ENSAMEP00000031190.1"/>
    </source>
</evidence>
<dbReference type="InParanoid" id="A0A7N5JW03"/>
<comment type="subcellular location">
    <subcellularLocation>
        <location evidence="1">Rough endoplasmic reticulum</location>
    </subcellularLocation>
</comment>